<dbReference type="Gene3D" id="2.60.120.200">
    <property type="match status" value="1"/>
</dbReference>
<evidence type="ECO:0000313" key="4">
    <source>
        <dbReference type="Proteomes" id="UP000824890"/>
    </source>
</evidence>
<organism evidence="3 4">
    <name type="scientific">Brassica napus</name>
    <name type="common">Rape</name>
    <dbReference type="NCBI Taxonomy" id="3708"/>
    <lineage>
        <taxon>Eukaryota</taxon>
        <taxon>Viridiplantae</taxon>
        <taxon>Streptophyta</taxon>
        <taxon>Embryophyta</taxon>
        <taxon>Tracheophyta</taxon>
        <taxon>Spermatophyta</taxon>
        <taxon>Magnoliopsida</taxon>
        <taxon>eudicotyledons</taxon>
        <taxon>Gunneridae</taxon>
        <taxon>Pentapetalae</taxon>
        <taxon>rosids</taxon>
        <taxon>malvids</taxon>
        <taxon>Brassicales</taxon>
        <taxon>Brassicaceae</taxon>
        <taxon>Brassiceae</taxon>
        <taxon>Brassica</taxon>
    </lineage>
</organism>
<evidence type="ECO:0000259" key="2">
    <source>
        <dbReference type="Pfam" id="PF00139"/>
    </source>
</evidence>
<feature type="domain" description="Legume lectin" evidence="2">
    <location>
        <begin position="24"/>
        <end position="81"/>
    </location>
</feature>
<keyword evidence="1" id="KW-0430">Lectin</keyword>
<accession>A0ABQ7XFP1</accession>
<dbReference type="Pfam" id="PF00139">
    <property type="entry name" value="Lectin_legB"/>
    <property type="match status" value="1"/>
</dbReference>
<sequence>MLYLSRESLSLSVSSSGDQTWWQKKNGHAFYTKPIQFKDIPNATVSSVSTTFVFAIYSQIPTLSGHGIVFVVSPSHSLTSALPIKSIHRSLQQLKQR</sequence>
<gene>
    <name evidence="3" type="ORF">HID58_044843</name>
</gene>
<evidence type="ECO:0000256" key="1">
    <source>
        <dbReference type="ARBA" id="ARBA00022734"/>
    </source>
</evidence>
<dbReference type="InterPro" id="IPR013320">
    <property type="entry name" value="ConA-like_dom_sf"/>
</dbReference>
<dbReference type="InterPro" id="IPR001220">
    <property type="entry name" value="Legume_lectin_dom"/>
</dbReference>
<proteinExistence type="predicted"/>
<dbReference type="EMBL" id="JAGKQM010000260">
    <property type="protein sequence ID" value="KAH0854764.1"/>
    <property type="molecule type" value="Genomic_DNA"/>
</dbReference>
<dbReference type="Proteomes" id="UP000824890">
    <property type="component" value="Unassembled WGS sequence"/>
</dbReference>
<comment type="caution">
    <text evidence="3">The sequence shown here is derived from an EMBL/GenBank/DDBJ whole genome shotgun (WGS) entry which is preliminary data.</text>
</comment>
<name>A0ABQ7XFP1_BRANA</name>
<dbReference type="SUPFAM" id="SSF49899">
    <property type="entry name" value="Concanavalin A-like lectins/glucanases"/>
    <property type="match status" value="1"/>
</dbReference>
<protein>
    <recommendedName>
        <fullName evidence="2">Legume lectin domain-containing protein</fullName>
    </recommendedName>
</protein>
<reference evidence="3 4" key="1">
    <citation type="submission" date="2021-05" db="EMBL/GenBank/DDBJ databases">
        <title>Genome Assembly of Synthetic Allotetraploid Brassica napus Reveals Homoeologous Exchanges between Subgenomes.</title>
        <authorList>
            <person name="Davis J.T."/>
        </authorList>
    </citation>
    <scope>NUCLEOTIDE SEQUENCE [LARGE SCALE GENOMIC DNA]</scope>
    <source>
        <strain evidence="4">cv. Da-Ae</strain>
        <tissue evidence="3">Seedling</tissue>
    </source>
</reference>
<evidence type="ECO:0000313" key="3">
    <source>
        <dbReference type="EMBL" id="KAH0854764.1"/>
    </source>
</evidence>
<keyword evidence="4" id="KW-1185">Reference proteome</keyword>